<name>A0A7W7KRZ1_PSENT</name>
<evidence type="ECO:0000313" key="3">
    <source>
        <dbReference type="Proteomes" id="UP000566995"/>
    </source>
</evidence>
<protein>
    <submittedName>
        <fullName evidence="2">Uncharacterized protein</fullName>
    </submittedName>
</protein>
<feature type="transmembrane region" description="Helical" evidence="1">
    <location>
        <begin position="99"/>
        <end position="120"/>
    </location>
</feature>
<accession>A0A7W7KRZ1</accession>
<comment type="caution">
    <text evidence="2">The sequence shown here is derived from an EMBL/GenBank/DDBJ whole genome shotgun (WGS) entry which is preliminary data.</text>
</comment>
<keyword evidence="1" id="KW-1133">Transmembrane helix</keyword>
<dbReference type="EMBL" id="JACHLI010000049">
    <property type="protein sequence ID" value="MBB4867852.1"/>
    <property type="molecule type" value="Genomic_DNA"/>
</dbReference>
<reference evidence="2 3" key="1">
    <citation type="submission" date="2020-08" db="EMBL/GenBank/DDBJ databases">
        <title>Functional genomics of gut bacteria from endangered species of beetles.</title>
        <authorList>
            <person name="Carlos-Shanley C."/>
        </authorList>
    </citation>
    <scope>NUCLEOTIDE SEQUENCE [LARGE SCALE GENOMIC DNA]</scope>
    <source>
        <strain evidence="2 3">S00179</strain>
    </source>
</reference>
<keyword evidence="1" id="KW-0812">Transmembrane</keyword>
<evidence type="ECO:0000313" key="2">
    <source>
        <dbReference type="EMBL" id="MBB4867852.1"/>
    </source>
</evidence>
<organism evidence="2 3">
    <name type="scientific">Pseudomonas nitroreducens</name>
    <dbReference type="NCBI Taxonomy" id="46680"/>
    <lineage>
        <taxon>Bacteria</taxon>
        <taxon>Pseudomonadati</taxon>
        <taxon>Pseudomonadota</taxon>
        <taxon>Gammaproteobacteria</taxon>
        <taxon>Pseudomonadales</taxon>
        <taxon>Pseudomonadaceae</taxon>
        <taxon>Pseudomonas</taxon>
    </lineage>
</organism>
<proteinExistence type="predicted"/>
<dbReference type="AlphaFoldDB" id="A0A7W7KRZ1"/>
<dbReference type="RefSeq" id="WP_184597807.1">
    <property type="nucleotide sequence ID" value="NZ_JACHLI010000049.1"/>
</dbReference>
<evidence type="ECO:0000256" key="1">
    <source>
        <dbReference type="SAM" id="Phobius"/>
    </source>
</evidence>
<keyword evidence="1" id="KW-0472">Membrane</keyword>
<gene>
    <name evidence="2" type="ORF">HNP46_006771</name>
</gene>
<dbReference type="Proteomes" id="UP000566995">
    <property type="component" value="Unassembled WGS sequence"/>
</dbReference>
<sequence>MSDDQLNPIPLTLPTAPKVECNLHTLSVGLGPWISEEVWPYLRGLLEILGFCLLYFQASILLYRPVYHYGLSPFDNPPGVWILFIGEPHLQFEAVMGGAFPTFVGLALLGIGHLASRALLQSICRKGQEKIAARATRSAQPKDSEA</sequence>
<feature type="transmembrane region" description="Helical" evidence="1">
    <location>
        <begin position="44"/>
        <end position="63"/>
    </location>
</feature>